<dbReference type="AlphaFoldDB" id="A0AAI9UVR9"/>
<sequence length="185" mass="20699">MRPSDVNPQSAWIVSRGFDITCRNDTAPLPPTVIQEVGSVMRQYIGPREAAVSCVNRLSARFSQLSSGPPQTRSLVLACGVHPPSKIESDSRLVLQWEKKYWASIVMALRPRSLASSASNPRSRKRARGCTSVWYIWQPYTHCQENTSGIGSIFTNVLDRELRPMDRFPSHTSKFILASPDPGRK</sequence>
<name>A0AAI9UVR9_9PEZI</name>
<gene>
    <name evidence="1" type="ORF">CMEL01_12718</name>
</gene>
<evidence type="ECO:0000313" key="2">
    <source>
        <dbReference type="Proteomes" id="UP001239795"/>
    </source>
</evidence>
<proteinExistence type="predicted"/>
<evidence type="ECO:0000313" key="1">
    <source>
        <dbReference type="EMBL" id="KAK1463957.1"/>
    </source>
</evidence>
<accession>A0AAI9UVR9</accession>
<keyword evidence="2" id="KW-1185">Reference proteome</keyword>
<reference evidence="1 2" key="1">
    <citation type="submission" date="2016-10" db="EMBL/GenBank/DDBJ databases">
        <title>The genome sequence of Colletotrichum fioriniae PJ7.</title>
        <authorList>
            <person name="Baroncelli R."/>
        </authorList>
    </citation>
    <scope>NUCLEOTIDE SEQUENCE [LARGE SCALE GENOMIC DNA]</scope>
    <source>
        <strain evidence="1">Col 31</strain>
    </source>
</reference>
<protein>
    <submittedName>
        <fullName evidence="1">Uncharacterized protein</fullName>
    </submittedName>
</protein>
<dbReference type="EMBL" id="MLGG01000006">
    <property type="protein sequence ID" value="KAK1463957.1"/>
    <property type="molecule type" value="Genomic_DNA"/>
</dbReference>
<dbReference type="Proteomes" id="UP001239795">
    <property type="component" value="Unassembled WGS sequence"/>
</dbReference>
<organism evidence="1 2">
    <name type="scientific">Colletotrichum melonis</name>
    <dbReference type="NCBI Taxonomy" id="1209925"/>
    <lineage>
        <taxon>Eukaryota</taxon>
        <taxon>Fungi</taxon>
        <taxon>Dikarya</taxon>
        <taxon>Ascomycota</taxon>
        <taxon>Pezizomycotina</taxon>
        <taxon>Sordariomycetes</taxon>
        <taxon>Hypocreomycetidae</taxon>
        <taxon>Glomerellales</taxon>
        <taxon>Glomerellaceae</taxon>
        <taxon>Colletotrichum</taxon>
        <taxon>Colletotrichum acutatum species complex</taxon>
    </lineage>
</organism>
<comment type="caution">
    <text evidence="1">The sequence shown here is derived from an EMBL/GenBank/DDBJ whole genome shotgun (WGS) entry which is preliminary data.</text>
</comment>